<name>A0A397JJM7_9GLOM</name>
<feature type="domain" description="Treble clef zinc finger" evidence="1">
    <location>
        <begin position="32"/>
        <end position="63"/>
    </location>
</feature>
<organism evidence="2 3">
    <name type="scientific">Diversispora epigaea</name>
    <dbReference type="NCBI Taxonomy" id="1348612"/>
    <lineage>
        <taxon>Eukaryota</taxon>
        <taxon>Fungi</taxon>
        <taxon>Fungi incertae sedis</taxon>
        <taxon>Mucoromycota</taxon>
        <taxon>Glomeromycotina</taxon>
        <taxon>Glomeromycetes</taxon>
        <taxon>Diversisporales</taxon>
        <taxon>Diversisporaceae</taxon>
        <taxon>Diversispora</taxon>
    </lineage>
</organism>
<dbReference type="Proteomes" id="UP000266861">
    <property type="component" value="Unassembled WGS sequence"/>
</dbReference>
<reference evidence="2 3" key="1">
    <citation type="submission" date="2018-08" db="EMBL/GenBank/DDBJ databases">
        <title>Genome and evolution of the arbuscular mycorrhizal fungus Diversispora epigaea (formerly Glomus versiforme) and its bacterial endosymbionts.</title>
        <authorList>
            <person name="Sun X."/>
            <person name="Fei Z."/>
            <person name="Harrison M."/>
        </authorList>
    </citation>
    <scope>NUCLEOTIDE SEQUENCE [LARGE SCALE GENOMIC DNA]</scope>
    <source>
        <strain evidence="2 3">IT104</strain>
    </source>
</reference>
<dbReference type="AlphaFoldDB" id="A0A397JJM7"/>
<evidence type="ECO:0000313" key="2">
    <source>
        <dbReference type="EMBL" id="RHZ88569.1"/>
    </source>
</evidence>
<proteinExistence type="predicted"/>
<dbReference type="OrthoDB" id="2384917at2759"/>
<evidence type="ECO:0000313" key="3">
    <source>
        <dbReference type="Proteomes" id="UP000266861"/>
    </source>
</evidence>
<accession>A0A397JJM7</accession>
<dbReference type="EMBL" id="PQFF01000020">
    <property type="protein sequence ID" value="RHZ88569.1"/>
    <property type="molecule type" value="Genomic_DNA"/>
</dbReference>
<dbReference type="InterPro" id="IPR025487">
    <property type="entry name" value="DUF4379"/>
</dbReference>
<comment type="caution">
    <text evidence="2">The sequence shown here is derived from an EMBL/GenBank/DDBJ whole genome shotgun (WGS) entry which is preliminary data.</text>
</comment>
<gene>
    <name evidence="2" type="ORF">Glove_22g83</name>
</gene>
<dbReference type="Pfam" id="PF14311">
    <property type="entry name" value="DUF4379"/>
    <property type="match status" value="1"/>
</dbReference>
<sequence>MENVYLMFTSIIKRIYAGDVLNHMNGLLPSVSQLLWRCNKNHQWYATLSHVKNDNTWCPYCSKYKHERLCREIMSKYLGPPSKIRRPDFLKTLDHPTGLELDIYYPQYGFATEVQGEQHEGYIEFFNNGDPNNFTKQQERDQLKKELCDENWIVLRSNAEKVLIEVPPLKILSRKVLAHIEKRFEDLPLAPVIIVD</sequence>
<protein>
    <recommendedName>
        <fullName evidence="1">Treble clef zinc finger domain-containing protein</fullName>
    </recommendedName>
</protein>
<evidence type="ECO:0000259" key="1">
    <source>
        <dbReference type="Pfam" id="PF14311"/>
    </source>
</evidence>
<keyword evidence="3" id="KW-1185">Reference proteome</keyword>